<comment type="caution">
    <text evidence="4">The sequence shown here is derived from an EMBL/GenBank/DDBJ whole genome shotgun (WGS) entry which is preliminary data.</text>
</comment>
<protein>
    <submittedName>
        <fullName evidence="4">Asialoglycoprotein receptor 1</fullName>
    </submittedName>
</protein>
<dbReference type="CDD" id="cd03590">
    <property type="entry name" value="CLECT_DC-SIGN_like"/>
    <property type="match status" value="1"/>
</dbReference>
<dbReference type="InterPro" id="IPR050111">
    <property type="entry name" value="C-type_lectin/snaclec_domain"/>
</dbReference>
<feature type="domain" description="C-type lectin" evidence="3">
    <location>
        <begin position="324"/>
        <end position="444"/>
    </location>
</feature>
<feature type="transmembrane region" description="Helical" evidence="2">
    <location>
        <begin position="29"/>
        <end position="51"/>
    </location>
</feature>
<proteinExistence type="predicted"/>
<dbReference type="SMART" id="SM00034">
    <property type="entry name" value="CLECT"/>
    <property type="match status" value="1"/>
</dbReference>
<evidence type="ECO:0000313" key="5">
    <source>
        <dbReference type="Proteomes" id="UP001059041"/>
    </source>
</evidence>
<accession>A0A9W7X4S9</accession>
<dbReference type="GO" id="GO:0030246">
    <property type="term" value="F:carbohydrate binding"/>
    <property type="evidence" value="ECO:0007669"/>
    <property type="project" value="UniProtKB-KW"/>
</dbReference>
<keyword evidence="2" id="KW-0812">Transmembrane</keyword>
<evidence type="ECO:0000256" key="2">
    <source>
        <dbReference type="SAM" id="Phobius"/>
    </source>
</evidence>
<evidence type="ECO:0000256" key="1">
    <source>
        <dbReference type="ARBA" id="ARBA00022734"/>
    </source>
</evidence>
<dbReference type="PANTHER" id="PTHR22803">
    <property type="entry name" value="MANNOSE, PHOSPHOLIPASE, LECTIN RECEPTOR RELATED"/>
    <property type="match status" value="1"/>
</dbReference>
<dbReference type="EMBL" id="JAFHDT010000002">
    <property type="protein sequence ID" value="KAI7813729.1"/>
    <property type="molecule type" value="Genomic_DNA"/>
</dbReference>
<dbReference type="Gene3D" id="3.10.100.10">
    <property type="entry name" value="Mannose-Binding Protein A, subunit A"/>
    <property type="match status" value="1"/>
</dbReference>
<keyword evidence="2" id="KW-0472">Membrane</keyword>
<keyword evidence="5" id="KW-1185">Reference proteome</keyword>
<dbReference type="InterPro" id="IPR016187">
    <property type="entry name" value="CTDL_fold"/>
</dbReference>
<dbReference type="AlphaFoldDB" id="A0A9W7X4S9"/>
<evidence type="ECO:0000259" key="3">
    <source>
        <dbReference type="PROSITE" id="PS50041"/>
    </source>
</evidence>
<keyword evidence="4" id="KW-0675">Receptor</keyword>
<dbReference type="InterPro" id="IPR001304">
    <property type="entry name" value="C-type_lectin-like"/>
</dbReference>
<reference evidence="4" key="1">
    <citation type="submission" date="2021-02" db="EMBL/GenBank/DDBJ databases">
        <title>Comparative genomics reveals that relaxation of natural selection precedes convergent phenotypic evolution of cavefish.</title>
        <authorList>
            <person name="Peng Z."/>
        </authorList>
    </citation>
    <scope>NUCLEOTIDE SEQUENCE</scope>
    <source>
        <tissue evidence="4">Muscle</tissue>
    </source>
</reference>
<dbReference type="InterPro" id="IPR033989">
    <property type="entry name" value="CD209-like_CTLD"/>
</dbReference>
<dbReference type="Pfam" id="PF00059">
    <property type="entry name" value="Lectin_C"/>
    <property type="match status" value="1"/>
</dbReference>
<dbReference type="SUPFAM" id="SSF56436">
    <property type="entry name" value="C-type lectin-like"/>
    <property type="match status" value="1"/>
</dbReference>
<organism evidence="4 5">
    <name type="scientific">Triplophysa rosa</name>
    <name type="common">Cave loach</name>
    <dbReference type="NCBI Taxonomy" id="992332"/>
    <lineage>
        <taxon>Eukaryota</taxon>
        <taxon>Metazoa</taxon>
        <taxon>Chordata</taxon>
        <taxon>Craniata</taxon>
        <taxon>Vertebrata</taxon>
        <taxon>Euteleostomi</taxon>
        <taxon>Actinopterygii</taxon>
        <taxon>Neopterygii</taxon>
        <taxon>Teleostei</taxon>
        <taxon>Ostariophysi</taxon>
        <taxon>Cypriniformes</taxon>
        <taxon>Nemacheilidae</taxon>
        <taxon>Triplophysa</taxon>
    </lineage>
</organism>
<dbReference type="PROSITE" id="PS50041">
    <property type="entry name" value="C_TYPE_LECTIN_2"/>
    <property type="match status" value="1"/>
</dbReference>
<dbReference type="Proteomes" id="UP001059041">
    <property type="component" value="Linkage Group LG2"/>
</dbReference>
<keyword evidence="2" id="KW-1133">Transmembrane helix</keyword>
<sequence length="447" mass="49590">MESSEGFLEMDMDREQKSGFRKGGPCGRWMGLLVLLGMVAMVISMVMIFVICGDLVKKVVEVQNSVSSLNLYLNKSSDPMPNGVPEKRLSNIETLVNSFSSSWSSVTSKQDGNLQRLEQHQPTSNTEIKNLLLTLSSSVSALTSKLNDAVSKQEQKLTETERLLDSLKTSVANQQNIQCDFGEKKLTNIETLVNSCSSSLSSVASKQDANLQRLEQQQSASITEIKNLLLNLSSASALTSKLNDAVNKQGQKLTETEYTLSNSLRGIQSSVSNLTASVMSLSSEQQTTEVRVISSLNELKAQINNQTKSSVRSAPTCRSGWTPYSSSCYLFSINTLNWTEARDYCKEQGASLLKLDGSEAEWAFVTHLTIPNDYWIGLTDQTTGLWRWTDGTPYIMNKERWSVGQPDDWRSHGLGEEGEDCGHITWSGELNDSHCSIKYRYACKVQF</sequence>
<evidence type="ECO:0000313" key="4">
    <source>
        <dbReference type="EMBL" id="KAI7813729.1"/>
    </source>
</evidence>
<gene>
    <name evidence="4" type="ORF">IRJ41_024475</name>
</gene>
<name>A0A9W7X4S9_TRIRA</name>
<dbReference type="InterPro" id="IPR016186">
    <property type="entry name" value="C-type_lectin-like/link_sf"/>
</dbReference>
<keyword evidence="1" id="KW-0430">Lectin</keyword>